<keyword evidence="1" id="KW-0472">Membrane</keyword>
<feature type="signal peptide" evidence="2">
    <location>
        <begin position="1"/>
        <end position="22"/>
    </location>
</feature>
<evidence type="ECO:0000313" key="6">
    <source>
        <dbReference type="Proteomes" id="UP000253383"/>
    </source>
</evidence>
<feature type="transmembrane region" description="Helical" evidence="1">
    <location>
        <begin position="308"/>
        <end position="328"/>
    </location>
</feature>
<dbReference type="InterPro" id="IPR010559">
    <property type="entry name" value="Sig_transdc_His_kin_internal"/>
</dbReference>
<dbReference type="RefSeq" id="WP_114408920.1">
    <property type="nucleotide sequence ID" value="NZ_QOWE01000025.1"/>
</dbReference>
<proteinExistence type="predicted"/>
<evidence type="ECO:0000313" key="5">
    <source>
        <dbReference type="EMBL" id="RCR66672.1"/>
    </source>
</evidence>
<protein>
    <submittedName>
        <fullName evidence="5">Histidine kinase</fullName>
    </submittedName>
</protein>
<dbReference type="InterPro" id="IPR003594">
    <property type="entry name" value="HATPase_dom"/>
</dbReference>
<name>A0A368JGL5_9BACT</name>
<dbReference type="EMBL" id="QOWE01000025">
    <property type="protein sequence ID" value="RCR66672.1"/>
    <property type="molecule type" value="Genomic_DNA"/>
</dbReference>
<feature type="domain" description="Signal transduction histidine kinase internal region" evidence="4">
    <location>
        <begin position="347"/>
        <end position="423"/>
    </location>
</feature>
<feature type="domain" description="Histidine kinase/HSP90-like ATPase" evidence="3">
    <location>
        <begin position="445"/>
        <end position="537"/>
    </location>
</feature>
<dbReference type="OrthoDB" id="9792992at2"/>
<feature type="chain" id="PRO_5016892378" evidence="2">
    <location>
        <begin position="23"/>
        <end position="541"/>
    </location>
</feature>
<keyword evidence="5" id="KW-0808">Transferase</keyword>
<dbReference type="Pfam" id="PF02518">
    <property type="entry name" value="HATPase_c"/>
    <property type="match status" value="1"/>
</dbReference>
<evidence type="ECO:0000259" key="3">
    <source>
        <dbReference type="Pfam" id="PF02518"/>
    </source>
</evidence>
<sequence length="541" mass="61580">MKKTIFAIIAGSLTLTSLQAQINWGDYSQSFPAEVGNKPAAVGLILAIRKENNAFWEIRDKSHHVVALEKDPVFLRERPRGFVARTTFDTARAQFFLHGVGPQMARQYQFRVLEYPGHRVLVPWQGIDRFTDSTLIHDSGMPLMAYLGGYRTRLGKMLIVDVRNTGQNQIVATSLVAWEPVKPVITSVYTSETIGDFFQKLQSPWLPDRQSTGNFSPVFTVPSTNENLIFALEKGQFSKKQIQYELIRNGSVYTPWRDNDYNNSFVWLKEHPPGAYTIRIRYSAQPQHVAEYRFAVEPAWYQTNRFRLVAGMFVTAFLGAGSFLLLFIRQRRKTRQEQADKTRLQLELKAIHAQLNPHFVFNALSSIQGLINKEDIEGANRYLSDFARLLRESLHHAHKDELSLHEEIQMLDTYLKLEQLRFGFQYSIRTDAAINVYETAIPVMLLQPLIENAVKHGVASRQEKGIITVVFNRLAQAMTVAITDNGSGFTEDKAGNGLGLSLTRDRIERLNKLHSDWQIALAIQKATPSGTQITLTFGSWF</sequence>
<dbReference type="PANTHER" id="PTHR34220">
    <property type="entry name" value="SENSOR HISTIDINE KINASE YPDA"/>
    <property type="match status" value="1"/>
</dbReference>
<comment type="caution">
    <text evidence="5">The sequence shown here is derived from an EMBL/GenBank/DDBJ whole genome shotgun (WGS) entry which is preliminary data.</text>
</comment>
<reference evidence="5 6" key="1">
    <citation type="submission" date="2018-07" db="EMBL/GenBank/DDBJ databases">
        <title>Genome analysis of Larkinella rosea.</title>
        <authorList>
            <person name="Zhou Z."/>
            <person name="Wang G."/>
        </authorList>
    </citation>
    <scope>NUCLEOTIDE SEQUENCE [LARGE SCALE GENOMIC DNA]</scope>
    <source>
        <strain evidence="6">zzj9</strain>
    </source>
</reference>
<dbReference type="GO" id="GO:0016020">
    <property type="term" value="C:membrane"/>
    <property type="evidence" value="ECO:0007669"/>
    <property type="project" value="InterPro"/>
</dbReference>
<dbReference type="Proteomes" id="UP000253383">
    <property type="component" value="Unassembled WGS sequence"/>
</dbReference>
<dbReference type="InterPro" id="IPR036890">
    <property type="entry name" value="HATPase_C_sf"/>
</dbReference>
<keyword evidence="2" id="KW-0732">Signal</keyword>
<keyword evidence="1" id="KW-1133">Transmembrane helix</keyword>
<organism evidence="5 6">
    <name type="scientific">Larkinella punicea</name>
    <dbReference type="NCBI Taxonomy" id="2315727"/>
    <lineage>
        <taxon>Bacteria</taxon>
        <taxon>Pseudomonadati</taxon>
        <taxon>Bacteroidota</taxon>
        <taxon>Cytophagia</taxon>
        <taxon>Cytophagales</taxon>
        <taxon>Spirosomataceae</taxon>
        <taxon>Larkinella</taxon>
    </lineage>
</organism>
<dbReference type="Pfam" id="PF06580">
    <property type="entry name" value="His_kinase"/>
    <property type="match status" value="1"/>
</dbReference>
<dbReference type="InterPro" id="IPR050640">
    <property type="entry name" value="Bact_2-comp_sensor_kinase"/>
</dbReference>
<keyword evidence="6" id="KW-1185">Reference proteome</keyword>
<keyword evidence="1" id="KW-0812">Transmembrane</keyword>
<dbReference type="GO" id="GO:0000155">
    <property type="term" value="F:phosphorelay sensor kinase activity"/>
    <property type="evidence" value="ECO:0007669"/>
    <property type="project" value="InterPro"/>
</dbReference>
<keyword evidence="5" id="KW-0418">Kinase</keyword>
<evidence type="ECO:0000256" key="2">
    <source>
        <dbReference type="SAM" id="SignalP"/>
    </source>
</evidence>
<evidence type="ECO:0000256" key="1">
    <source>
        <dbReference type="SAM" id="Phobius"/>
    </source>
</evidence>
<dbReference type="Gene3D" id="3.30.565.10">
    <property type="entry name" value="Histidine kinase-like ATPase, C-terminal domain"/>
    <property type="match status" value="1"/>
</dbReference>
<gene>
    <name evidence="5" type="ORF">DUE52_25570</name>
</gene>
<evidence type="ECO:0000259" key="4">
    <source>
        <dbReference type="Pfam" id="PF06580"/>
    </source>
</evidence>
<accession>A0A368JGL5</accession>
<dbReference type="AlphaFoldDB" id="A0A368JGL5"/>
<dbReference type="PANTHER" id="PTHR34220:SF7">
    <property type="entry name" value="SENSOR HISTIDINE KINASE YPDA"/>
    <property type="match status" value="1"/>
</dbReference>
<dbReference type="SUPFAM" id="SSF55874">
    <property type="entry name" value="ATPase domain of HSP90 chaperone/DNA topoisomerase II/histidine kinase"/>
    <property type="match status" value="1"/>
</dbReference>